<feature type="region of interest" description="Disordered" evidence="1">
    <location>
        <begin position="1"/>
        <end position="39"/>
    </location>
</feature>
<dbReference type="EMBL" id="CAFBNE010000022">
    <property type="protein sequence ID" value="CAB4941863.1"/>
    <property type="molecule type" value="Genomic_DNA"/>
</dbReference>
<sequence>MADAQPRRATREPSIRDEHDLLAQPRTLDRPGDHEHLPHPRATLRTLIPDDDHIARLNGVVLKRRHRRLLPLEDPGDALKHLDRHTGVLHDGPLWSQRTGEDRDAAIGRQRIAHRAQDLAIRLRRIDTREILGDGAAGDRQAVPVDQALVEEHLHHDRDAPDSVHVEHHVLTEGLEVGEQGHLGADAMEVVELELEAAFVGDRRKVEHGVRRPAEGHDDGDRILERLHGDDVARRGALAQQFDDGLPRLAPEKRATAVDCRGRG</sequence>
<gene>
    <name evidence="2" type="ORF">UFOPK3772_00979</name>
</gene>
<evidence type="ECO:0000313" key="2">
    <source>
        <dbReference type="EMBL" id="CAB4941863.1"/>
    </source>
</evidence>
<protein>
    <submittedName>
        <fullName evidence="2">Unannotated protein</fullName>
    </submittedName>
</protein>
<proteinExistence type="predicted"/>
<reference evidence="2" key="1">
    <citation type="submission" date="2020-05" db="EMBL/GenBank/DDBJ databases">
        <authorList>
            <person name="Chiriac C."/>
            <person name="Salcher M."/>
            <person name="Ghai R."/>
            <person name="Kavagutti S V."/>
        </authorList>
    </citation>
    <scope>NUCLEOTIDE SEQUENCE</scope>
</reference>
<accession>A0A6J7JFA4</accession>
<evidence type="ECO:0000256" key="1">
    <source>
        <dbReference type="SAM" id="MobiDB-lite"/>
    </source>
</evidence>
<dbReference type="AlphaFoldDB" id="A0A6J7JFA4"/>
<name>A0A6J7JFA4_9ZZZZ</name>
<feature type="compositionally biased region" description="Basic and acidic residues" evidence="1">
    <location>
        <begin position="1"/>
        <end position="38"/>
    </location>
</feature>
<organism evidence="2">
    <name type="scientific">freshwater metagenome</name>
    <dbReference type="NCBI Taxonomy" id="449393"/>
    <lineage>
        <taxon>unclassified sequences</taxon>
        <taxon>metagenomes</taxon>
        <taxon>ecological metagenomes</taxon>
    </lineage>
</organism>